<dbReference type="InterPro" id="IPR051540">
    <property type="entry name" value="S-2-haloacid_dehalogenase"/>
</dbReference>
<comment type="caution">
    <text evidence="2">The sequence shown here is derived from an EMBL/GenBank/DDBJ whole genome shotgun (WGS) entry which is preliminary data.</text>
</comment>
<dbReference type="InterPro" id="IPR023214">
    <property type="entry name" value="HAD_sf"/>
</dbReference>
<evidence type="ECO:0008006" key="4">
    <source>
        <dbReference type="Google" id="ProtNLM"/>
    </source>
</evidence>
<dbReference type="GO" id="GO:0016787">
    <property type="term" value="F:hydrolase activity"/>
    <property type="evidence" value="ECO:0007669"/>
    <property type="project" value="UniProtKB-KW"/>
</dbReference>
<keyword evidence="3" id="KW-1185">Reference proteome</keyword>
<name>A0A5N6KUM3_9ROSI</name>
<proteinExistence type="predicted"/>
<dbReference type="AlphaFoldDB" id="A0A5N6KUM3"/>
<sequence length="264" mass="27663">MAPSPTQLVGVKVLLFDVLGTTVDWRNTLTRTLTSAASAAAAANPALAPLAASADWPALVHAWHDAYTTFSSAVAAGTTPRIPIEQHFRTSLAEQLHAHGLAPLFAPAQLDALAQAWGALDGWRDAAAGLDALRALGLRVSTLSNGSRAQLQGMAQHAALRWSSIHSAEDFGSFKPDPRVYLGAAAAEGVAPEECAMVAAHLPDLEAAARVGLRAIYVERPEEEQAGAAEAKRIRAEVVDLWVGVEEDGFLSVAEGLKKLGVGQ</sequence>
<dbReference type="SFLD" id="SFLDS00003">
    <property type="entry name" value="Haloacid_Dehalogenase"/>
    <property type="match status" value="1"/>
</dbReference>
<evidence type="ECO:0000256" key="1">
    <source>
        <dbReference type="ARBA" id="ARBA00022801"/>
    </source>
</evidence>
<organism evidence="2 3">
    <name type="scientific">Carpinus fangiana</name>
    <dbReference type="NCBI Taxonomy" id="176857"/>
    <lineage>
        <taxon>Eukaryota</taxon>
        <taxon>Viridiplantae</taxon>
        <taxon>Streptophyta</taxon>
        <taxon>Embryophyta</taxon>
        <taxon>Tracheophyta</taxon>
        <taxon>Spermatophyta</taxon>
        <taxon>Magnoliopsida</taxon>
        <taxon>eudicotyledons</taxon>
        <taxon>Gunneridae</taxon>
        <taxon>Pentapetalae</taxon>
        <taxon>rosids</taxon>
        <taxon>fabids</taxon>
        <taxon>Fagales</taxon>
        <taxon>Betulaceae</taxon>
        <taxon>Carpinus</taxon>
    </lineage>
</organism>
<dbReference type="InterPro" id="IPR036412">
    <property type="entry name" value="HAD-like_sf"/>
</dbReference>
<dbReference type="Pfam" id="PF00702">
    <property type="entry name" value="Hydrolase"/>
    <property type="match status" value="1"/>
</dbReference>
<dbReference type="EMBL" id="VIBQ01000013">
    <property type="protein sequence ID" value="KAB8346196.1"/>
    <property type="molecule type" value="Genomic_DNA"/>
</dbReference>
<dbReference type="Gene3D" id="1.10.150.240">
    <property type="entry name" value="Putative phosphatase, domain 2"/>
    <property type="match status" value="1"/>
</dbReference>
<dbReference type="Proteomes" id="UP000327013">
    <property type="component" value="Unassembled WGS sequence"/>
</dbReference>
<dbReference type="OrthoDB" id="40579at2759"/>
<evidence type="ECO:0000313" key="2">
    <source>
        <dbReference type="EMBL" id="KAB8346196.1"/>
    </source>
</evidence>
<dbReference type="PANTHER" id="PTHR43316:SF3">
    <property type="entry name" value="HALOACID DEHALOGENASE, TYPE II (AFU_ORTHOLOGUE AFUA_2G07750)-RELATED"/>
    <property type="match status" value="1"/>
</dbReference>
<protein>
    <recommendedName>
        <fullName evidence="4">Haloacid dehalogenase, type II</fullName>
    </recommendedName>
</protein>
<reference evidence="2 3" key="1">
    <citation type="submission" date="2019-06" db="EMBL/GenBank/DDBJ databases">
        <title>A chromosomal-level reference genome of Carpinus fangiana (Coryloideae, Betulaceae).</title>
        <authorList>
            <person name="Yang X."/>
            <person name="Wang Z."/>
            <person name="Zhang L."/>
            <person name="Hao G."/>
            <person name="Liu J."/>
            <person name="Yang Y."/>
        </authorList>
    </citation>
    <scope>NUCLEOTIDE SEQUENCE [LARGE SCALE GENOMIC DNA]</scope>
    <source>
        <strain evidence="2">Cfa_2016G</strain>
        <tissue evidence="2">Leaf</tissue>
    </source>
</reference>
<dbReference type="PANTHER" id="PTHR43316">
    <property type="entry name" value="HYDROLASE, HALOACID DELAHOGENASE-RELATED"/>
    <property type="match status" value="1"/>
</dbReference>
<dbReference type="PRINTS" id="PR00413">
    <property type="entry name" value="HADHALOGNASE"/>
</dbReference>
<dbReference type="Gene3D" id="3.40.50.1000">
    <property type="entry name" value="HAD superfamily/HAD-like"/>
    <property type="match status" value="1"/>
</dbReference>
<dbReference type="InterPro" id="IPR023198">
    <property type="entry name" value="PGP-like_dom2"/>
</dbReference>
<keyword evidence="1" id="KW-0378">Hydrolase</keyword>
<gene>
    <name evidence="2" type="ORF">FH972_023241</name>
</gene>
<accession>A0A5N6KUM3</accession>
<evidence type="ECO:0000313" key="3">
    <source>
        <dbReference type="Proteomes" id="UP000327013"/>
    </source>
</evidence>
<dbReference type="SFLD" id="SFLDG01129">
    <property type="entry name" value="C1.5:_HAD__Beta-PGM__Phosphata"/>
    <property type="match status" value="1"/>
</dbReference>
<dbReference type="SUPFAM" id="SSF56784">
    <property type="entry name" value="HAD-like"/>
    <property type="match status" value="1"/>
</dbReference>
<dbReference type="InterPro" id="IPR006439">
    <property type="entry name" value="HAD-SF_hydro_IA"/>
</dbReference>
<dbReference type="NCBIfam" id="TIGR01493">
    <property type="entry name" value="HAD-SF-IA-v2"/>
    <property type="match status" value="1"/>
</dbReference>